<protein>
    <submittedName>
        <fullName evidence="1">Uncharacterized protein</fullName>
    </submittedName>
</protein>
<proteinExistence type="predicted"/>
<dbReference type="Proteomes" id="UP000050911">
    <property type="component" value="Unassembled WGS sequence"/>
</dbReference>
<gene>
    <name evidence="1" type="ORF">FC96_GL001583</name>
</gene>
<organism evidence="1 2">
    <name type="scientific">Secundilactobacillus kimchicus JCM 15530</name>
    <dbReference type="NCBI Taxonomy" id="1302272"/>
    <lineage>
        <taxon>Bacteria</taxon>
        <taxon>Bacillati</taxon>
        <taxon>Bacillota</taxon>
        <taxon>Bacilli</taxon>
        <taxon>Lactobacillales</taxon>
        <taxon>Lactobacillaceae</taxon>
        <taxon>Secundilactobacillus</taxon>
    </lineage>
</organism>
<dbReference type="SUPFAM" id="SSF55961">
    <property type="entry name" value="Bet v1-like"/>
    <property type="match status" value="1"/>
</dbReference>
<accession>A0A0R1HPP3</accession>
<dbReference type="PATRIC" id="fig|1302272.5.peg.1600"/>
<dbReference type="AlphaFoldDB" id="A0A0R1HPP3"/>
<dbReference type="EMBL" id="AZCX01000003">
    <property type="protein sequence ID" value="KRK48476.1"/>
    <property type="molecule type" value="Genomic_DNA"/>
</dbReference>
<dbReference type="OrthoDB" id="2190459at2"/>
<evidence type="ECO:0000313" key="1">
    <source>
        <dbReference type="EMBL" id="KRK48476.1"/>
    </source>
</evidence>
<dbReference type="STRING" id="1302272.FC96_GL001583"/>
<comment type="caution">
    <text evidence="1">The sequence shown here is derived from an EMBL/GenBank/DDBJ whole genome shotgun (WGS) entry which is preliminary data.</text>
</comment>
<name>A0A0R1HPP3_9LACO</name>
<evidence type="ECO:0000313" key="2">
    <source>
        <dbReference type="Proteomes" id="UP000050911"/>
    </source>
</evidence>
<sequence length="145" mass="16123">MQDFFDNTIGVQARASVISQLLLNSAALVQWDPEIRSVSALNSDGEFELFRGHSAINRSEKLTISANDTAINYRVKGDRLSYQVQFQLTAKGEMTVVNESVMVETSPKLNVPLTLLRPIAQHAFMTNLRGLANLAERWSDSEAPQ</sequence>
<dbReference type="InterPro" id="IPR023393">
    <property type="entry name" value="START-like_dom_sf"/>
</dbReference>
<keyword evidence="2" id="KW-1185">Reference proteome</keyword>
<dbReference type="RefSeq" id="WP_056942300.1">
    <property type="nucleotide sequence ID" value="NZ_AZCX01000003.1"/>
</dbReference>
<reference evidence="1 2" key="1">
    <citation type="journal article" date="2015" name="Genome Announc.">
        <title>Expanding the biotechnology potential of lactobacilli through comparative genomics of 213 strains and associated genera.</title>
        <authorList>
            <person name="Sun Z."/>
            <person name="Harris H.M."/>
            <person name="McCann A."/>
            <person name="Guo C."/>
            <person name="Argimon S."/>
            <person name="Zhang W."/>
            <person name="Yang X."/>
            <person name="Jeffery I.B."/>
            <person name="Cooney J.C."/>
            <person name="Kagawa T.F."/>
            <person name="Liu W."/>
            <person name="Song Y."/>
            <person name="Salvetti E."/>
            <person name="Wrobel A."/>
            <person name="Rasinkangas P."/>
            <person name="Parkhill J."/>
            <person name="Rea M.C."/>
            <person name="O'Sullivan O."/>
            <person name="Ritari J."/>
            <person name="Douillard F.P."/>
            <person name="Paul Ross R."/>
            <person name="Yang R."/>
            <person name="Briner A.E."/>
            <person name="Felis G.E."/>
            <person name="de Vos W.M."/>
            <person name="Barrangou R."/>
            <person name="Klaenhammer T.R."/>
            <person name="Caufield P.W."/>
            <person name="Cui Y."/>
            <person name="Zhang H."/>
            <person name="O'Toole P.W."/>
        </authorList>
    </citation>
    <scope>NUCLEOTIDE SEQUENCE [LARGE SCALE GENOMIC DNA]</scope>
    <source>
        <strain evidence="1 2">JCM 15530</strain>
    </source>
</reference>
<dbReference type="Gene3D" id="3.30.530.20">
    <property type="match status" value="1"/>
</dbReference>